<proteinExistence type="predicted"/>
<dbReference type="EMBL" id="JBHUIK010000003">
    <property type="protein sequence ID" value="MFD2214856.1"/>
    <property type="molecule type" value="Genomic_DNA"/>
</dbReference>
<dbReference type="InterPro" id="IPR023346">
    <property type="entry name" value="Lysozyme-like_dom_sf"/>
</dbReference>
<evidence type="ECO:0000313" key="4">
    <source>
        <dbReference type="Proteomes" id="UP001597318"/>
    </source>
</evidence>
<feature type="domain" description="Transglycosylase SLT" evidence="2">
    <location>
        <begin position="39"/>
        <end position="150"/>
    </location>
</feature>
<evidence type="ECO:0000259" key="2">
    <source>
        <dbReference type="Pfam" id="PF01464"/>
    </source>
</evidence>
<reference evidence="4" key="1">
    <citation type="journal article" date="2019" name="Int. J. Syst. Evol. Microbiol.">
        <title>The Global Catalogue of Microorganisms (GCM) 10K type strain sequencing project: providing services to taxonomists for standard genome sequencing and annotation.</title>
        <authorList>
            <consortium name="The Broad Institute Genomics Platform"/>
            <consortium name="The Broad Institute Genome Sequencing Center for Infectious Disease"/>
            <person name="Wu L."/>
            <person name="Ma J."/>
        </authorList>
    </citation>
    <scope>NUCLEOTIDE SEQUENCE [LARGE SCALE GENOMIC DNA]</scope>
    <source>
        <strain evidence="4">CGMCC 1.15474</strain>
    </source>
</reference>
<dbReference type="Gene3D" id="2.30.30.40">
    <property type="entry name" value="SH3 Domains"/>
    <property type="match status" value="1"/>
</dbReference>
<dbReference type="Gene3D" id="1.10.530.10">
    <property type="match status" value="1"/>
</dbReference>
<keyword evidence="4" id="KW-1185">Reference proteome</keyword>
<sequence length="507" mass="56529">MRKLSLSLLMIVTLVLSSINLSSVEAANDELSYQKKKELIVEVAKQYNIPPEILKAIAYSETGMKQFDSNGEPIVSDDGGIGMMQITLSDQELADKKISKEKLLTDTEYNIKIGAQILNEKWSYSFIPKINGHDRSKIEHWYFAVWAYNGLSKRNDPNEHAEPYQEKVFDYLRRDNTGVKISATPKIATSYKSDGTLQFTKLQYDIDSWNTPSMQALEVGDVVYTSKSSVTNGVSNLRNYPDTSANSSVIAKVEPHSKVKILAGPYESTSSANFFSFFKVSVNGKEGYMATSNLQGMEPATLTVPHATFPTNHRQPVGRVIIRDDVPLLRDNKDGTFTITETNEGNPTLVKGEMIKLFGAMGDYYNVGGDYYIKRYDPNMVVMIARANTRENIKLYVLKDGKLTEQGTTYGPGHNLRVYDYDSQYVYVGGSEETGLQVLKNDGSVLLYKGFATAKKPVNMYAPDGSVHKVIQPGERARVYSIDGDRLNVGGGYYLPNDKGLVNYSPH</sequence>
<gene>
    <name evidence="3" type="ORF">ACFSKK_14290</name>
</gene>
<feature type="signal peptide" evidence="1">
    <location>
        <begin position="1"/>
        <end position="26"/>
    </location>
</feature>
<dbReference type="Proteomes" id="UP001597318">
    <property type="component" value="Unassembled WGS sequence"/>
</dbReference>
<protein>
    <submittedName>
        <fullName evidence="3">Transglycosylase SLT domain-containing protein</fullName>
    </submittedName>
</protein>
<comment type="caution">
    <text evidence="3">The sequence shown here is derived from an EMBL/GenBank/DDBJ whole genome shotgun (WGS) entry which is preliminary data.</text>
</comment>
<accession>A0ABW5C1B0</accession>
<evidence type="ECO:0000256" key="1">
    <source>
        <dbReference type="SAM" id="SignalP"/>
    </source>
</evidence>
<dbReference type="Pfam" id="PF01464">
    <property type="entry name" value="SLT"/>
    <property type="match status" value="1"/>
</dbReference>
<keyword evidence="1" id="KW-0732">Signal</keyword>
<dbReference type="RefSeq" id="WP_379052207.1">
    <property type="nucleotide sequence ID" value="NZ_JBHUIK010000003.1"/>
</dbReference>
<name>A0ABW5C1B0_9BACI</name>
<dbReference type="SUPFAM" id="SSF53955">
    <property type="entry name" value="Lysozyme-like"/>
    <property type="match status" value="1"/>
</dbReference>
<evidence type="ECO:0000313" key="3">
    <source>
        <dbReference type="EMBL" id="MFD2214856.1"/>
    </source>
</evidence>
<organism evidence="3 4">
    <name type="scientific">Metabacillus endolithicus</name>
    <dbReference type="NCBI Taxonomy" id="1535204"/>
    <lineage>
        <taxon>Bacteria</taxon>
        <taxon>Bacillati</taxon>
        <taxon>Bacillota</taxon>
        <taxon>Bacilli</taxon>
        <taxon>Bacillales</taxon>
        <taxon>Bacillaceae</taxon>
        <taxon>Metabacillus</taxon>
    </lineage>
</organism>
<feature type="chain" id="PRO_5046833707" evidence="1">
    <location>
        <begin position="27"/>
        <end position="507"/>
    </location>
</feature>
<dbReference type="InterPro" id="IPR008258">
    <property type="entry name" value="Transglycosylase_SLT_dom_1"/>
</dbReference>